<evidence type="ECO:0000256" key="4">
    <source>
        <dbReference type="ARBA" id="ARBA00021495"/>
    </source>
</evidence>
<evidence type="ECO:0000259" key="17">
    <source>
        <dbReference type="PROSITE" id="PS50894"/>
    </source>
</evidence>
<dbReference type="InterPro" id="IPR036097">
    <property type="entry name" value="HisK_dim/P_sf"/>
</dbReference>
<feature type="domain" description="CheW-like" evidence="16">
    <location>
        <begin position="565"/>
        <end position="704"/>
    </location>
</feature>
<dbReference type="GO" id="GO:0000155">
    <property type="term" value="F:phosphorelay sensor kinase activity"/>
    <property type="evidence" value="ECO:0007669"/>
    <property type="project" value="InterPro"/>
</dbReference>
<evidence type="ECO:0000313" key="19">
    <source>
        <dbReference type="Proteomes" id="UP000886808"/>
    </source>
</evidence>
<dbReference type="PANTHER" id="PTHR43395">
    <property type="entry name" value="SENSOR HISTIDINE KINASE CHEA"/>
    <property type="match status" value="1"/>
</dbReference>
<evidence type="ECO:0000259" key="16">
    <source>
        <dbReference type="PROSITE" id="PS50851"/>
    </source>
</evidence>
<dbReference type="PRINTS" id="PR00344">
    <property type="entry name" value="BCTRLSENSOR"/>
</dbReference>
<comment type="caution">
    <text evidence="18">The sequence shown here is derived from an EMBL/GenBank/DDBJ whole genome shotgun (WGS) entry which is preliminary data.</text>
</comment>
<evidence type="ECO:0000259" key="15">
    <source>
        <dbReference type="PROSITE" id="PS50109"/>
    </source>
</evidence>
<dbReference type="SUPFAM" id="SSF55874">
    <property type="entry name" value="ATPase domain of HSP90 chaperone/DNA topoisomerase II/histidine kinase"/>
    <property type="match status" value="1"/>
</dbReference>
<protein>
    <recommendedName>
        <fullName evidence="4">Chemotaxis protein CheA</fullName>
        <ecNumber evidence="3">2.7.13.3</ecNumber>
    </recommendedName>
</protein>
<dbReference type="PANTHER" id="PTHR43395:SF10">
    <property type="entry name" value="CHEMOTAXIS PROTEIN CHEA"/>
    <property type="match status" value="1"/>
</dbReference>
<dbReference type="SMART" id="SM00387">
    <property type="entry name" value="HATPase_c"/>
    <property type="match status" value="1"/>
</dbReference>
<dbReference type="EC" id="2.7.13.3" evidence="3"/>
<dbReference type="InterPro" id="IPR008207">
    <property type="entry name" value="Sig_transdc_His_kin_Hpt_dom"/>
</dbReference>
<evidence type="ECO:0000256" key="9">
    <source>
        <dbReference type="ARBA" id="ARBA00022741"/>
    </source>
</evidence>
<evidence type="ECO:0000256" key="8">
    <source>
        <dbReference type="ARBA" id="ARBA00022679"/>
    </source>
</evidence>
<dbReference type="PROSITE" id="PS50894">
    <property type="entry name" value="HPT"/>
    <property type="match status" value="1"/>
</dbReference>
<name>A0A9D1THJ0_9FIRM</name>
<dbReference type="SMART" id="SM00260">
    <property type="entry name" value="CheW"/>
    <property type="match status" value="1"/>
</dbReference>
<evidence type="ECO:0000256" key="6">
    <source>
        <dbReference type="ARBA" id="ARBA00022500"/>
    </source>
</evidence>
<dbReference type="SUPFAM" id="SSF50341">
    <property type="entry name" value="CheW-like"/>
    <property type="match status" value="1"/>
</dbReference>
<dbReference type="AlphaFoldDB" id="A0A9D1THJ0"/>
<dbReference type="InterPro" id="IPR036061">
    <property type="entry name" value="CheW-like_dom_sf"/>
</dbReference>
<dbReference type="Gene3D" id="1.20.120.160">
    <property type="entry name" value="HPT domain"/>
    <property type="match status" value="1"/>
</dbReference>
<keyword evidence="5" id="KW-0963">Cytoplasm</keyword>
<dbReference type="PROSITE" id="PS50851">
    <property type="entry name" value="CHEW"/>
    <property type="match status" value="1"/>
</dbReference>
<comment type="subcellular location">
    <subcellularLocation>
        <location evidence="2">Cytoplasm</location>
    </subcellularLocation>
</comment>
<keyword evidence="7 14" id="KW-0597">Phosphoprotein</keyword>
<proteinExistence type="predicted"/>
<keyword evidence="12" id="KW-0902">Two-component regulatory system</keyword>
<dbReference type="Pfam" id="PF01584">
    <property type="entry name" value="CheW"/>
    <property type="match status" value="1"/>
</dbReference>
<dbReference type="Gene3D" id="3.30.565.10">
    <property type="entry name" value="Histidine kinase-like ATPase, C-terminal domain"/>
    <property type="match status" value="1"/>
</dbReference>
<dbReference type="SUPFAM" id="SSF55052">
    <property type="entry name" value="CheY-binding domain of CheA"/>
    <property type="match status" value="1"/>
</dbReference>
<dbReference type="Pfam" id="PF07194">
    <property type="entry name" value="P2"/>
    <property type="match status" value="1"/>
</dbReference>
<evidence type="ECO:0000256" key="14">
    <source>
        <dbReference type="PROSITE-ProRule" id="PRU00110"/>
    </source>
</evidence>
<dbReference type="InterPro" id="IPR036890">
    <property type="entry name" value="HATPase_C_sf"/>
</dbReference>
<dbReference type="InterPro" id="IPR051315">
    <property type="entry name" value="Bact_Chemotaxis_CheA"/>
</dbReference>
<dbReference type="Gene3D" id="2.30.30.40">
    <property type="entry name" value="SH3 Domains"/>
    <property type="match status" value="1"/>
</dbReference>
<evidence type="ECO:0000256" key="5">
    <source>
        <dbReference type="ARBA" id="ARBA00022490"/>
    </source>
</evidence>
<evidence type="ECO:0000256" key="11">
    <source>
        <dbReference type="ARBA" id="ARBA00022840"/>
    </source>
</evidence>
<dbReference type="SUPFAM" id="SSF47226">
    <property type="entry name" value="Histidine-containing phosphotransfer domain, HPT domain"/>
    <property type="match status" value="1"/>
</dbReference>
<feature type="domain" description="HPt" evidence="17">
    <location>
        <begin position="1"/>
        <end position="111"/>
    </location>
</feature>
<evidence type="ECO:0000256" key="1">
    <source>
        <dbReference type="ARBA" id="ARBA00000085"/>
    </source>
</evidence>
<gene>
    <name evidence="18" type="ORF">H9746_04215</name>
</gene>
<dbReference type="SMART" id="SM00073">
    <property type="entry name" value="HPT"/>
    <property type="match status" value="1"/>
</dbReference>
<dbReference type="EMBL" id="DXIE01000028">
    <property type="protein sequence ID" value="HIV62039.1"/>
    <property type="molecule type" value="Genomic_DNA"/>
</dbReference>
<dbReference type="SUPFAM" id="SSF47384">
    <property type="entry name" value="Homodimeric domain of signal transducing histidine kinase"/>
    <property type="match status" value="1"/>
</dbReference>
<keyword evidence="10" id="KW-0418">Kinase</keyword>
<evidence type="ECO:0000256" key="7">
    <source>
        <dbReference type="ARBA" id="ARBA00022553"/>
    </source>
</evidence>
<dbReference type="InterPro" id="IPR002545">
    <property type="entry name" value="CheW-lke_dom"/>
</dbReference>
<comment type="function">
    <text evidence="13">Involved in the transmission of sensory signals from the chemoreceptors to the flagellar motors. CheA is autophosphorylated; it can transfer its phosphate group to either CheB or CheY.</text>
</comment>
<dbReference type="InterPro" id="IPR005467">
    <property type="entry name" value="His_kinase_dom"/>
</dbReference>
<feature type="modified residue" description="Phosphohistidine" evidence="14">
    <location>
        <position position="49"/>
    </location>
</feature>
<dbReference type="FunFam" id="3.30.565.10:FF:000016">
    <property type="entry name" value="Chemotaxis protein CheA, putative"/>
    <property type="match status" value="1"/>
</dbReference>
<dbReference type="InterPro" id="IPR004105">
    <property type="entry name" value="CheA-like_dim"/>
</dbReference>
<keyword evidence="9" id="KW-0547">Nucleotide-binding</keyword>
<evidence type="ECO:0000256" key="13">
    <source>
        <dbReference type="ARBA" id="ARBA00035100"/>
    </source>
</evidence>
<dbReference type="Gene3D" id="1.10.287.560">
    <property type="entry name" value="Histidine kinase CheA-like, homodimeric domain"/>
    <property type="match status" value="1"/>
</dbReference>
<evidence type="ECO:0000313" key="18">
    <source>
        <dbReference type="EMBL" id="HIV62039.1"/>
    </source>
</evidence>
<keyword evidence="11" id="KW-0067">ATP-binding</keyword>
<dbReference type="Proteomes" id="UP000886808">
    <property type="component" value="Unassembled WGS sequence"/>
</dbReference>
<dbReference type="GO" id="GO:0005524">
    <property type="term" value="F:ATP binding"/>
    <property type="evidence" value="ECO:0007669"/>
    <property type="project" value="UniProtKB-KW"/>
</dbReference>
<evidence type="ECO:0000256" key="12">
    <source>
        <dbReference type="ARBA" id="ARBA00023012"/>
    </source>
</evidence>
<keyword evidence="8" id="KW-0808">Transferase</keyword>
<dbReference type="Pfam" id="PF02518">
    <property type="entry name" value="HATPase_c"/>
    <property type="match status" value="1"/>
</dbReference>
<dbReference type="Pfam" id="PF02895">
    <property type="entry name" value="H-kinase_dim"/>
    <property type="match status" value="1"/>
</dbReference>
<keyword evidence="6" id="KW-0145">Chemotaxis</keyword>
<dbReference type="CDD" id="cd00088">
    <property type="entry name" value="HPT"/>
    <property type="match status" value="1"/>
</dbReference>
<reference evidence="18" key="2">
    <citation type="submission" date="2021-04" db="EMBL/GenBank/DDBJ databases">
        <authorList>
            <person name="Gilroy R."/>
        </authorList>
    </citation>
    <scope>NUCLEOTIDE SEQUENCE</scope>
    <source>
        <strain evidence="18">CHK193-4272</strain>
    </source>
</reference>
<reference evidence="18" key="1">
    <citation type="journal article" date="2021" name="PeerJ">
        <title>Extensive microbial diversity within the chicken gut microbiome revealed by metagenomics and culture.</title>
        <authorList>
            <person name="Gilroy R."/>
            <person name="Ravi A."/>
            <person name="Getino M."/>
            <person name="Pursley I."/>
            <person name="Horton D.L."/>
            <person name="Alikhan N.F."/>
            <person name="Baker D."/>
            <person name="Gharbi K."/>
            <person name="Hall N."/>
            <person name="Watson M."/>
            <person name="Adriaenssens E.M."/>
            <person name="Foster-Nyarko E."/>
            <person name="Jarju S."/>
            <person name="Secka A."/>
            <person name="Antonio M."/>
            <person name="Oren A."/>
            <person name="Chaudhuri R.R."/>
            <person name="La Ragione R."/>
            <person name="Hildebrand F."/>
            <person name="Pallen M.J."/>
        </authorList>
    </citation>
    <scope>NUCLEOTIDE SEQUENCE</scope>
    <source>
        <strain evidence="18">CHK193-4272</strain>
    </source>
</reference>
<dbReference type="InterPro" id="IPR036641">
    <property type="entry name" value="HPT_dom_sf"/>
</dbReference>
<evidence type="ECO:0000256" key="10">
    <source>
        <dbReference type="ARBA" id="ARBA00022777"/>
    </source>
</evidence>
<dbReference type="PROSITE" id="PS50109">
    <property type="entry name" value="HIS_KIN"/>
    <property type="match status" value="1"/>
</dbReference>
<evidence type="ECO:0000256" key="3">
    <source>
        <dbReference type="ARBA" id="ARBA00012438"/>
    </source>
</evidence>
<dbReference type="InterPro" id="IPR035891">
    <property type="entry name" value="CheY-binding_CheA"/>
</dbReference>
<dbReference type="GO" id="GO:0006935">
    <property type="term" value="P:chemotaxis"/>
    <property type="evidence" value="ECO:0007669"/>
    <property type="project" value="UniProtKB-KW"/>
</dbReference>
<accession>A0A9D1THJ0</accession>
<sequence>MANNGDSVLEMYLFETNSLLGQLDDIMLAAEQADTLSQEDVNEIFRIMHTLKGSAAMMEFEPLMTLSHRIEDLFYLIREGTMSVIPEEDKPKLFNLLFKFIDYFRAQIENIESGKPLSNDIDSFVSVINMVIDKINGVDTKKDENEQESTTVSQTNIVNGYPYTLNIHLDEGCGMENLRAFMIVNDVRECCSDFVTEPEDIDDSSVASIIAKDGFKIHFATVLERENAAKIIEPMGFVKNFEEVDNFAAPKQETVNTEPQPAPEPEVKQEVIHEVKEQPKLEVVKQAQPVSKPKPTPVKENNGGQGHQIKQSLISVNLSKLDQLMAVVGEIVITEAMVTASPDLKGLDGVKLDNFNKSARQLRKLTDELQDISMSLRMVPVSGTFQKMRRIVRDMGQKLGRRARLTIIGEDTEIDKTIVDAISDPIMHIVRNSMDHGIEPDEQMRIAAGKDPEGEIILSAQNTGSEVIIKIEDDGGGVDTDAVLAKAIRQGLANPDAEYSKREILNFLMMPGFSTNTEVTEFSGRGVGMDVVKKNVEAVSGVVLMTSEFGKGSCTTLKIPLTTAIMDGMEVSVGDSIFTIPIQNIRQSFKATDEDIIHDAMKGEMICKMDNFYPVVRLHERYGLMPRAEKTEDGIFVWVETSENSYCLFVDELLGEQQVVIKPLPSYLNTFGIKEAGIVGCTILGDGNISLILDVSNLISSDTGYSMF</sequence>
<comment type="catalytic activity">
    <reaction evidence="1">
        <text>ATP + protein L-histidine = ADP + protein N-phospho-L-histidine.</text>
        <dbReference type="EC" id="2.7.13.3"/>
    </reaction>
</comment>
<feature type="domain" description="Histidine kinase" evidence="15">
    <location>
        <begin position="304"/>
        <end position="563"/>
    </location>
</feature>
<dbReference type="InterPro" id="IPR010808">
    <property type="entry name" value="CheA_P2-bd"/>
</dbReference>
<dbReference type="InterPro" id="IPR037006">
    <property type="entry name" value="CheA-like_homodim_sf"/>
</dbReference>
<organism evidence="18 19">
    <name type="scientific">Candidatus Butyricicoccus avistercoris</name>
    <dbReference type="NCBI Taxonomy" id="2838518"/>
    <lineage>
        <taxon>Bacteria</taxon>
        <taxon>Bacillati</taxon>
        <taxon>Bacillota</taxon>
        <taxon>Clostridia</taxon>
        <taxon>Eubacteriales</taxon>
        <taxon>Butyricicoccaceae</taxon>
        <taxon>Butyricicoccus</taxon>
    </lineage>
</organism>
<dbReference type="GO" id="GO:0005737">
    <property type="term" value="C:cytoplasm"/>
    <property type="evidence" value="ECO:0007669"/>
    <property type="project" value="UniProtKB-SubCell"/>
</dbReference>
<evidence type="ECO:0000256" key="2">
    <source>
        <dbReference type="ARBA" id="ARBA00004496"/>
    </source>
</evidence>
<dbReference type="Pfam" id="PF01627">
    <property type="entry name" value="Hpt"/>
    <property type="match status" value="1"/>
</dbReference>
<dbReference type="InterPro" id="IPR003594">
    <property type="entry name" value="HATPase_dom"/>
</dbReference>
<dbReference type="InterPro" id="IPR004358">
    <property type="entry name" value="Sig_transdc_His_kin-like_C"/>
</dbReference>
<dbReference type="SMART" id="SM01231">
    <property type="entry name" value="H-kinase_dim"/>
    <property type="match status" value="1"/>
</dbReference>